<organism evidence="1 2">
    <name type="scientific">Xenorhabdus eapokensis</name>
    <dbReference type="NCBI Taxonomy" id="1873482"/>
    <lineage>
        <taxon>Bacteria</taxon>
        <taxon>Pseudomonadati</taxon>
        <taxon>Pseudomonadota</taxon>
        <taxon>Gammaproteobacteria</taxon>
        <taxon>Enterobacterales</taxon>
        <taxon>Morganellaceae</taxon>
        <taxon>Xenorhabdus</taxon>
    </lineage>
</organism>
<dbReference type="RefSeq" id="WP_074024511.1">
    <property type="nucleotide sequence ID" value="NZ_CAWNAG010000129.1"/>
</dbReference>
<comment type="caution">
    <text evidence="1">The sequence shown here is derived from an EMBL/GenBank/DDBJ whole genome shotgun (WGS) entry which is preliminary data.</text>
</comment>
<dbReference type="AlphaFoldDB" id="A0A1Q5TN38"/>
<proteinExistence type="predicted"/>
<dbReference type="Proteomes" id="UP000186268">
    <property type="component" value="Unassembled WGS sequence"/>
</dbReference>
<evidence type="ECO:0000313" key="1">
    <source>
        <dbReference type="EMBL" id="OKP01612.1"/>
    </source>
</evidence>
<dbReference type="EMBL" id="MKGQ01000023">
    <property type="protein sequence ID" value="OKP01612.1"/>
    <property type="molecule type" value="Genomic_DNA"/>
</dbReference>
<evidence type="ECO:0000313" key="2">
    <source>
        <dbReference type="Proteomes" id="UP000186268"/>
    </source>
</evidence>
<accession>A0A1Q5TN38</accession>
<reference evidence="1 2" key="1">
    <citation type="submission" date="2016-09" db="EMBL/GenBank/DDBJ databases">
        <title>Xenorhabdus thuongxuanensis sp. nov. and Xenorhabdus eapokensis sp. nov., isolated from Steinernema species.</title>
        <authorList>
            <person name="Kaempfer P."/>
            <person name="Tobias N.J."/>
            <person name="Phan Ke L."/>
            <person name="Bode H.B."/>
            <person name="Glaeser S.P."/>
        </authorList>
    </citation>
    <scope>NUCLEOTIDE SEQUENCE [LARGE SCALE GENOMIC DNA]</scope>
    <source>
        <strain evidence="1 2">DL20</strain>
    </source>
</reference>
<name>A0A1Q5TN38_9GAMM</name>
<keyword evidence="2" id="KW-1185">Reference proteome</keyword>
<sequence>MGYINFSKDNISGEITFETDVFDEVSTFTVNGSWNKSQLVAEINSLVSDLPAHSGLASCSADQSSPEDIYSVLNVMGFNLYLPFEWEEYLAEIAQEEEQAEHFGVCF</sequence>
<dbReference type="STRING" id="1873482.Xedl_02888"/>
<gene>
    <name evidence="1" type="ORF">Xedl_02888</name>
</gene>
<protein>
    <submittedName>
        <fullName evidence="1">Uncharacterized protein</fullName>
    </submittedName>
</protein>